<evidence type="ECO:0000313" key="2">
    <source>
        <dbReference type="Proteomes" id="UP001162992"/>
    </source>
</evidence>
<organism evidence="1 2">
    <name type="scientific">Diphasiastrum complanatum</name>
    <name type="common">Issler's clubmoss</name>
    <name type="synonym">Lycopodium complanatum</name>
    <dbReference type="NCBI Taxonomy" id="34168"/>
    <lineage>
        <taxon>Eukaryota</taxon>
        <taxon>Viridiplantae</taxon>
        <taxon>Streptophyta</taxon>
        <taxon>Embryophyta</taxon>
        <taxon>Tracheophyta</taxon>
        <taxon>Lycopodiopsida</taxon>
        <taxon>Lycopodiales</taxon>
        <taxon>Lycopodiaceae</taxon>
        <taxon>Lycopodioideae</taxon>
        <taxon>Diphasiastrum</taxon>
    </lineage>
</organism>
<accession>A0ACC2AUH6</accession>
<sequence length="133" mass="14197">MASKRGASGRGKFAEEAPWRAFSGEKAVPRISQGFSGITLSNGPHLQYAATIIKHPDPIGMGLAAEAFIEAAGPDCIIPGLVRPFSLLGVQVWPLSIPTINLKALEPIGRELRTISQLMEKAFDVMQAPFGGR</sequence>
<dbReference type="Proteomes" id="UP001162992">
    <property type="component" value="Chromosome 19"/>
</dbReference>
<keyword evidence="2" id="KW-1185">Reference proteome</keyword>
<name>A0ACC2AUH6_DIPCM</name>
<dbReference type="EMBL" id="CM055110">
    <property type="protein sequence ID" value="KAJ7521179.1"/>
    <property type="molecule type" value="Genomic_DNA"/>
</dbReference>
<reference evidence="2" key="1">
    <citation type="journal article" date="2024" name="Proc. Natl. Acad. Sci. U.S.A.">
        <title>Extraordinary preservation of gene collinearity over three hundred million years revealed in homosporous lycophytes.</title>
        <authorList>
            <person name="Li C."/>
            <person name="Wickell D."/>
            <person name="Kuo L.Y."/>
            <person name="Chen X."/>
            <person name="Nie B."/>
            <person name="Liao X."/>
            <person name="Peng D."/>
            <person name="Ji J."/>
            <person name="Jenkins J."/>
            <person name="Williams M."/>
            <person name="Shu S."/>
            <person name="Plott C."/>
            <person name="Barry K."/>
            <person name="Rajasekar S."/>
            <person name="Grimwood J."/>
            <person name="Han X."/>
            <person name="Sun S."/>
            <person name="Hou Z."/>
            <person name="He W."/>
            <person name="Dai G."/>
            <person name="Sun C."/>
            <person name="Schmutz J."/>
            <person name="Leebens-Mack J.H."/>
            <person name="Li F.W."/>
            <person name="Wang L."/>
        </authorList>
    </citation>
    <scope>NUCLEOTIDE SEQUENCE [LARGE SCALE GENOMIC DNA]</scope>
    <source>
        <strain evidence="2">cv. PW_Plant_1</strain>
    </source>
</reference>
<evidence type="ECO:0000313" key="1">
    <source>
        <dbReference type="EMBL" id="KAJ7521179.1"/>
    </source>
</evidence>
<protein>
    <submittedName>
        <fullName evidence="1">Uncharacterized protein</fullName>
    </submittedName>
</protein>
<gene>
    <name evidence="1" type="ORF">O6H91_19G041700</name>
</gene>
<proteinExistence type="predicted"/>
<comment type="caution">
    <text evidence="1">The sequence shown here is derived from an EMBL/GenBank/DDBJ whole genome shotgun (WGS) entry which is preliminary data.</text>
</comment>